<dbReference type="PANTHER" id="PTHR10285">
    <property type="entry name" value="URIDINE KINASE"/>
    <property type="match status" value="1"/>
</dbReference>
<organism evidence="2 3">
    <name type="scientific">Candidatus Gemmiger avicola</name>
    <dbReference type="NCBI Taxonomy" id="2838605"/>
    <lineage>
        <taxon>Bacteria</taxon>
        <taxon>Bacillati</taxon>
        <taxon>Bacillota</taxon>
        <taxon>Clostridia</taxon>
        <taxon>Eubacteriales</taxon>
        <taxon>Gemmiger</taxon>
    </lineage>
</organism>
<gene>
    <name evidence="2" type="ORF">H9945_00715</name>
</gene>
<dbReference type="Pfam" id="PF00485">
    <property type="entry name" value="PRK"/>
    <property type="match status" value="2"/>
</dbReference>
<dbReference type="GO" id="GO:0005524">
    <property type="term" value="F:ATP binding"/>
    <property type="evidence" value="ECO:0007669"/>
    <property type="project" value="InterPro"/>
</dbReference>
<comment type="caution">
    <text evidence="2">The sequence shown here is derived from an EMBL/GenBank/DDBJ whole genome shotgun (WGS) entry which is preliminary data.</text>
</comment>
<reference evidence="2" key="1">
    <citation type="journal article" date="2021" name="PeerJ">
        <title>Extensive microbial diversity within the chicken gut microbiome revealed by metagenomics and culture.</title>
        <authorList>
            <person name="Gilroy R."/>
            <person name="Ravi A."/>
            <person name="Getino M."/>
            <person name="Pursley I."/>
            <person name="Horton D.L."/>
            <person name="Alikhan N.F."/>
            <person name="Baker D."/>
            <person name="Gharbi K."/>
            <person name="Hall N."/>
            <person name="Watson M."/>
            <person name="Adriaenssens E.M."/>
            <person name="Foster-Nyarko E."/>
            <person name="Jarju S."/>
            <person name="Secka A."/>
            <person name="Antonio M."/>
            <person name="Oren A."/>
            <person name="Chaudhuri R.R."/>
            <person name="La Ragione R."/>
            <person name="Hildebrand F."/>
            <person name="Pallen M.J."/>
        </authorList>
    </citation>
    <scope>NUCLEOTIDE SEQUENCE</scope>
    <source>
        <strain evidence="2">ChiBcec8-13705</strain>
    </source>
</reference>
<feature type="domain" description="Phosphoribulokinase/uridine kinase" evidence="1">
    <location>
        <begin position="203"/>
        <end position="253"/>
    </location>
</feature>
<dbReference type="InterPro" id="IPR006083">
    <property type="entry name" value="PRK/URK"/>
</dbReference>
<dbReference type="GO" id="GO:0016301">
    <property type="term" value="F:kinase activity"/>
    <property type="evidence" value="ECO:0007669"/>
    <property type="project" value="UniProtKB-KW"/>
</dbReference>
<keyword evidence="2" id="KW-0808">Transferase</keyword>
<evidence type="ECO:0000259" key="1">
    <source>
        <dbReference type="Pfam" id="PF00485"/>
    </source>
</evidence>
<reference evidence="2" key="2">
    <citation type="submission" date="2021-04" db="EMBL/GenBank/DDBJ databases">
        <authorList>
            <person name="Gilroy R."/>
        </authorList>
    </citation>
    <scope>NUCLEOTIDE SEQUENCE</scope>
    <source>
        <strain evidence="2">ChiBcec8-13705</strain>
    </source>
</reference>
<sequence>MKRIGKTPPPKRLVGCELIALAARDPAAFVETCEQRYHDRLDAVAQKALEAGVQIIMLTGPSAAGKTTTAHKLADRIAAAGVRSAVMSLDDFFVGEGRYPKQPDGSDDYECVEALDLPVLRGCLRSLAETGVCDAPVFSFLQQRPTGETHRIDARGGIAIVEGLHAFNPALAVDELPDGTALHLYAGLREEYAGPTGARRLATRDIRLARRLTRDFLFRGHDADFTLRLWPHVCESEDKYIKAFKSRADLVLDTSFSYEVCLWEHYTQQMHATAHAARLRELCARFADFVPLPGAVVPADSMLREFIGPKDASDSQE</sequence>
<feature type="domain" description="Phosphoribulokinase/uridine kinase" evidence="1">
    <location>
        <begin position="55"/>
        <end position="168"/>
    </location>
</feature>
<evidence type="ECO:0000313" key="3">
    <source>
        <dbReference type="Proteomes" id="UP000886803"/>
    </source>
</evidence>
<dbReference type="InterPro" id="IPR027417">
    <property type="entry name" value="P-loop_NTPase"/>
</dbReference>
<keyword evidence="2" id="KW-0418">Kinase</keyword>
<evidence type="ECO:0000313" key="2">
    <source>
        <dbReference type="EMBL" id="HJB41001.1"/>
    </source>
</evidence>
<dbReference type="Proteomes" id="UP000886803">
    <property type="component" value="Unassembled WGS sequence"/>
</dbReference>
<accession>A0A9D2S2K2</accession>
<dbReference type="AlphaFoldDB" id="A0A9D2S2K2"/>
<proteinExistence type="predicted"/>
<dbReference type="Gene3D" id="3.40.50.300">
    <property type="entry name" value="P-loop containing nucleotide triphosphate hydrolases"/>
    <property type="match status" value="1"/>
</dbReference>
<name>A0A9D2S2K2_9FIRM</name>
<dbReference type="EMBL" id="DWYG01000009">
    <property type="protein sequence ID" value="HJB41001.1"/>
    <property type="molecule type" value="Genomic_DNA"/>
</dbReference>
<protein>
    <submittedName>
        <fullName evidence="2">Nucleoside kinase</fullName>
    </submittedName>
</protein>
<dbReference type="SUPFAM" id="SSF52540">
    <property type="entry name" value="P-loop containing nucleoside triphosphate hydrolases"/>
    <property type="match status" value="1"/>
</dbReference>